<comment type="caution">
    <text evidence="1">The sequence shown here is derived from an EMBL/GenBank/DDBJ whole genome shotgun (WGS) entry which is preliminary data.</text>
</comment>
<evidence type="ECO:0000313" key="1">
    <source>
        <dbReference type="EMBL" id="MBA0746812.1"/>
    </source>
</evidence>
<proteinExistence type="predicted"/>
<name>A0A7J9CE75_GOSGO</name>
<organism evidence="1 2">
    <name type="scientific">Gossypium gossypioides</name>
    <name type="common">Mexican cotton</name>
    <name type="synonym">Selera gossypioides</name>
    <dbReference type="NCBI Taxonomy" id="34282"/>
    <lineage>
        <taxon>Eukaryota</taxon>
        <taxon>Viridiplantae</taxon>
        <taxon>Streptophyta</taxon>
        <taxon>Embryophyta</taxon>
        <taxon>Tracheophyta</taxon>
        <taxon>Spermatophyta</taxon>
        <taxon>Magnoliopsida</taxon>
        <taxon>eudicotyledons</taxon>
        <taxon>Gunneridae</taxon>
        <taxon>Pentapetalae</taxon>
        <taxon>rosids</taxon>
        <taxon>malvids</taxon>
        <taxon>Malvales</taxon>
        <taxon>Malvaceae</taxon>
        <taxon>Malvoideae</taxon>
        <taxon>Gossypium</taxon>
    </lineage>
</organism>
<dbReference type="Proteomes" id="UP000593579">
    <property type="component" value="Unassembled WGS sequence"/>
</dbReference>
<gene>
    <name evidence="1" type="ORF">Gogos_009295</name>
</gene>
<accession>A0A7J9CE75</accession>
<sequence>MEINKRPLKRPFSNFEKLSISESSQR</sequence>
<protein>
    <submittedName>
        <fullName evidence="1">Uncharacterized protein</fullName>
    </submittedName>
</protein>
<evidence type="ECO:0000313" key="2">
    <source>
        <dbReference type="Proteomes" id="UP000593579"/>
    </source>
</evidence>
<keyword evidence="2" id="KW-1185">Reference proteome</keyword>
<dbReference type="AlphaFoldDB" id="A0A7J9CE75"/>
<reference evidence="1 2" key="1">
    <citation type="journal article" date="2019" name="Genome Biol. Evol.">
        <title>Insights into the evolution of the New World diploid cottons (Gossypium, subgenus Houzingenia) based on genome sequencing.</title>
        <authorList>
            <person name="Grover C.E."/>
            <person name="Arick M.A. 2nd"/>
            <person name="Thrash A."/>
            <person name="Conover J.L."/>
            <person name="Sanders W.S."/>
            <person name="Peterson D.G."/>
            <person name="Frelichowski J.E."/>
            <person name="Scheffler J.A."/>
            <person name="Scheffler B.E."/>
            <person name="Wendel J.F."/>
        </authorList>
    </citation>
    <scope>NUCLEOTIDE SEQUENCE [LARGE SCALE GENOMIC DNA]</scope>
    <source>
        <strain evidence="1">5</strain>
        <tissue evidence="1">Leaf</tissue>
    </source>
</reference>
<dbReference type="EMBL" id="JABEZY010000009">
    <property type="protein sequence ID" value="MBA0746812.1"/>
    <property type="molecule type" value="Genomic_DNA"/>
</dbReference>
<feature type="non-terminal residue" evidence="1">
    <location>
        <position position="26"/>
    </location>
</feature>